<protein>
    <submittedName>
        <fullName evidence="2">Uncharacterized protein</fullName>
    </submittedName>
</protein>
<feature type="transmembrane region" description="Helical" evidence="1">
    <location>
        <begin position="12"/>
        <end position="30"/>
    </location>
</feature>
<evidence type="ECO:0000313" key="2">
    <source>
        <dbReference type="EMBL" id="KAL3283193.1"/>
    </source>
</evidence>
<evidence type="ECO:0000313" key="3">
    <source>
        <dbReference type="Proteomes" id="UP001516400"/>
    </source>
</evidence>
<keyword evidence="3" id="KW-1185">Reference proteome</keyword>
<accession>A0ABD2NXA8</accession>
<proteinExistence type="predicted"/>
<dbReference type="EMBL" id="JABFTP020000144">
    <property type="protein sequence ID" value="KAL3283193.1"/>
    <property type="molecule type" value="Genomic_DNA"/>
</dbReference>
<reference evidence="2 3" key="1">
    <citation type="journal article" date="2021" name="BMC Biol.">
        <title>Horizontally acquired antibacterial genes associated with adaptive radiation of ladybird beetles.</title>
        <authorList>
            <person name="Li H.S."/>
            <person name="Tang X.F."/>
            <person name="Huang Y.H."/>
            <person name="Xu Z.Y."/>
            <person name="Chen M.L."/>
            <person name="Du X.Y."/>
            <person name="Qiu B.Y."/>
            <person name="Chen P.T."/>
            <person name="Zhang W."/>
            <person name="Slipinski A."/>
            <person name="Escalona H.E."/>
            <person name="Waterhouse R.M."/>
            <person name="Zwick A."/>
            <person name="Pang H."/>
        </authorList>
    </citation>
    <scope>NUCLEOTIDE SEQUENCE [LARGE SCALE GENOMIC DNA]</scope>
    <source>
        <strain evidence="2">SYSU2018</strain>
    </source>
</reference>
<dbReference type="Proteomes" id="UP001516400">
    <property type="component" value="Unassembled WGS sequence"/>
</dbReference>
<comment type="caution">
    <text evidence="2">The sequence shown here is derived from an EMBL/GenBank/DDBJ whole genome shotgun (WGS) entry which is preliminary data.</text>
</comment>
<organism evidence="2 3">
    <name type="scientific">Cryptolaemus montrouzieri</name>
    <dbReference type="NCBI Taxonomy" id="559131"/>
    <lineage>
        <taxon>Eukaryota</taxon>
        <taxon>Metazoa</taxon>
        <taxon>Ecdysozoa</taxon>
        <taxon>Arthropoda</taxon>
        <taxon>Hexapoda</taxon>
        <taxon>Insecta</taxon>
        <taxon>Pterygota</taxon>
        <taxon>Neoptera</taxon>
        <taxon>Endopterygota</taxon>
        <taxon>Coleoptera</taxon>
        <taxon>Polyphaga</taxon>
        <taxon>Cucujiformia</taxon>
        <taxon>Coccinelloidea</taxon>
        <taxon>Coccinellidae</taxon>
        <taxon>Scymninae</taxon>
        <taxon>Scymnini</taxon>
        <taxon>Cryptolaemus</taxon>
    </lineage>
</organism>
<evidence type="ECO:0000256" key="1">
    <source>
        <dbReference type="SAM" id="Phobius"/>
    </source>
</evidence>
<keyword evidence="1" id="KW-0472">Membrane</keyword>
<sequence length="120" mass="13663">MTLQIEKDLEISYFFLGGPCMCGISLQRFFSFNKPLFFRNYIDVQCNRAGEHICHESCIGLNLLSRIEIEENSCRILENGLGLYLSLSTRICGQIDWLYSGFTITQSICCAKGRRISCAD</sequence>
<keyword evidence="1" id="KW-0812">Transmembrane</keyword>
<name>A0ABD2NXA8_9CUCU</name>
<keyword evidence="1" id="KW-1133">Transmembrane helix</keyword>
<gene>
    <name evidence="2" type="ORF">HHI36_006345</name>
</gene>
<dbReference type="AlphaFoldDB" id="A0ABD2NXA8"/>